<name>A0ABQ7DAT1_BRACR</name>
<keyword evidence="2" id="KW-1185">Reference proteome</keyword>
<accession>A0ABQ7DAT1</accession>
<evidence type="ECO:0000313" key="2">
    <source>
        <dbReference type="Proteomes" id="UP000266723"/>
    </source>
</evidence>
<evidence type="ECO:0000313" key="1">
    <source>
        <dbReference type="EMBL" id="KAF3569361.1"/>
    </source>
</evidence>
<organism evidence="1 2">
    <name type="scientific">Brassica cretica</name>
    <name type="common">Mustard</name>
    <dbReference type="NCBI Taxonomy" id="69181"/>
    <lineage>
        <taxon>Eukaryota</taxon>
        <taxon>Viridiplantae</taxon>
        <taxon>Streptophyta</taxon>
        <taxon>Embryophyta</taxon>
        <taxon>Tracheophyta</taxon>
        <taxon>Spermatophyta</taxon>
        <taxon>Magnoliopsida</taxon>
        <taxon>eudicotyledons</taxon>
        <taxon>Gunneridae</taxon>
        <taxon>Pentapetalae</taxon>
        <taxon>rosids</taxon>
        <taxon>malvids</taxon>
        <taxon>Brassicales</taxon>
        <taxon>Brassicaceae</taxon>
        <taxon>Brassiceae</taxon>
        <taxon>Brassica</taxon>
    </lineage>
</organism>
<gene>
    <name evidence="1" type="ORF">DY000_02011426</name>
</gene>
<dbReference type="PANTHER" id="PTHR31343:SF50">
    <property type="entry name" value="GB|AAD11584.1"/>
    <property type="match status" value="1"/>
</dbReference>
<dbReference type="PANTHER" id="PTHR31343">
    <property type="entry name" value="T15D22.8"/>
    <property type="match status" value="1"/>
</dbReference>
<dbReference type="Pfam" id="PF05623">
    <property type="entry name" value="DUF789"/>
    <property type="match status" value="2"/>
</dbReference>
<feature type="non-terminal residue" evidence="1">
    <location>
        <position position="309"/>
    </location>
</feature>
<reference evidence="1 2" key="1">
    <citation type="journal article" date="2020" name="BMC Genomics">
        <title>Intraspecific diversification of the crop wild relative Brassica cretica Lam. using demographic model selection.</title>
        <authorList>
            <person name="Kioukis A."/>
            <person name="Michalopoulou V.A."/>
            <person name="Briers L."/>
            <person name="Pirintsos S."/>
            <person name="Studholme D.J."/>
            <person name="Pavlidis P."/>
            <person name="Sarris P.F."/>
        </authorList>
    </citation>
    <scope>NUCLEOTIDE SEQUENCE [LARGE SCALE GENOMIC DNA]</scope>
    <source>
        <strain evidence="2">cv. PFS-1207/04</strain>
    </source>
</reference>
<dbReference type="EMBL" id="QGKV02000759">
    <property type="protein sequence ID" value="KAF3569361.1"/>
    <property type="molecule type" value="Genomic_DNA"/>
</dbReference>
<proteinExistence type="predicted"/>
<sequence>MSSRVNSNYQSFLAHTSPLVPVHYHTQPSGASSFSTVASGAEAKEVRRPHIVLGDIWSAYEEFSCYGNEVPLSLEGIDEDVTSYYAPTLSAMQIFTIKPFADDGGSSSRSSSIGTNDSSSYLYFQYNELELPHERHPLTAKIEQLAEQHSGLHSLTSSDLSPDSWLSIAWYPIYQIPSVKSMKKELSAAFLTYHKLKPDFPETFVEDDKKVKEKGKSSEEEVVFPPFGAMTYKAVGNVWNMPWTSDHDDRDRHEKAASSWVEKLGFAHSDYWFFFRCKFYCYPQSLSSQMVEIGYNFCDSQNILLLMMK</sequence>
<protein>
    <submittedName>
        <fullName evidence="1">Uncharacterized protein</fullName>
    </submittedName>
</protein>
<comment type="caution">
    <text evidence="1">The sequence shown here is derived from an EMBL/GenBank/DDBJ whole genome shotgun (WGS) entry which is preliminary data.</text>
</comment>
<dbReference type="Proteomes" id="UP000266723">
    <property type="component" value="Unassembled WGS sequence"/>
</dbReference>
<dbReference type="InterPro" id="IPR008507">
    <property type="entry name" value="DUF789"/>
</dbReference>